<evidence type="ECO:0008006" key="5">
    <source>
        <dbReference type="Google" id="ProtNLM"/>
    </source>
</evidence>
<dbReference type="InterPro" id="IPR029063">
    <property type="entry name" value="SAM-dependent_MTases_sf"/>
</dbReference>
<dbReference type="PANTHER" id="PTHR43591:SF10">
    <property type="entry name" value="ABC TRANSMEMBRANE TYPE-1 DOMAIN-CONTAINING PROTEIN-RELATED"/>
    <property type="match status" value="1"/>
</dbReference>
<dbReference type="PANTHER" id="PTHR43591">
    <property type="entry name" value="METHYLTRANSFERASE"/>
    <property type="match status" value="1"/>
</dbReference>
<keyword evidence="4" id="KW-1185">Reference proteome</keyword>
<accession>A0A507AS72</accession>
<gene>
    <name evidence="3" type="ORF">E0L32_010625</name>
</gene>
<dbReference type="OrthoDB" id="2013972at2759"/>
<reference evidence="3 4" key="1">
    <citation type="submission" date="2019-06" db="EMBL/GenBank/DDBJ databases">
        <title>Draft genome sequence of the filamentous fungus Phialemoniopsis curvata isolated from diesel fuel.</title>
        <authorList>
            <person name="Varaljay V.A."/>
            <person name="Lyon W.J."/>
            <person name="Crouch A.L."/>
            <person name="Drake C.E."/>
            <person name="Hollomon J.M."/>
            <person name="Nadeau L.J."/>
            <person name="Nunn H.S."/>
            <person name="Stevenson B.S."/>
            <person name="Bojanowski C.L."/>
            <person name="Crookes-Goodson W.J."/>
        </authorList>
    </citation>
    <scope>NUCLEOTIDE SEQUENCE [LARGE SCALE GENOMIC DNA]</scope>
    <source>
        <strain evidence="3 4">D216</strain>
    </source>
</reference>
<dbReference type="CDD" id="cd02440">
    <property type="entry name" value="AdoMet_MTases"/>
    <property type="match status" value="1"/>
</dbReference>
<name>A0A507AS72_9PEZI</name>
<sequence length="361" mass="39846">MSSSEAPVPPASVSGQAEPAVATDPATGLVPGHFWTDNAQQAAPEDSDQDSALGVGDNLSSTASITSSILEYRTVHGRTYHSERGNAKYWGSNDETQNESMDINHHSLLLALDNKLHLAPLKDIQKAIDIGTGTGIWAIDFADEYPNAEVIGTDISPIQPSWVPANLKFEIEDCTQDWTYPSNTFDYVHMRWLNGSIDDWSQLFREAFRCCKPGGYVESFEGAPYNESDDGTVKDTDALGQWGKLFVAAGKKFGRSFTTVPDGIQRKAMEECGFVEIQEKNIKTPVGGWPKDPVLRQIGQLAQVALTTDVEGYLILSATELGWTREETLLYAAQVRREVRSGKHHAFYRQKIVWGKKPFSA</sequence>
<evidence type="ECO:0000313" key="4">
    <source>
        <dbReference type="Proteomes" id="UP000319257"/>
    </source>
</evidence>
<dbReference type="SUPFAM" id="SSF53335">
    <property type="entry name" value="S-adenosyl-L-methionine-dependent methyltransferases"/>
    <property type="match status" value="1"/>
</dbReference>
<evidence type="ECO:0000256" key="1">
    <source>
        <dbReference type="ARBA" id="ARBA00038158"/>
    </source>
</evidence>
<feature type="region of interest" description="Disordered" evidence="2">
    <location>
        <begin position="1"/>
        <end position="56"/>
    </location>
</feature>
<dbReference type="AlphaFoldDB" id="A0A507AS72"/>
<dbReference type="GeneID" id="41978072"/>
<dbReference type="RefSeq" id="XP_030989440.1">
    <property type="nucleotide sequence ID" value="XM_031133264.1"/>
</dbReference>
<dbReference type="GO" id="GO:0008168">
    <property type="term" value="F:methyltransferase activity"/>
    <property type="evidence" value="ECO:0007669"/>
    <property type="project" value="TreeGrafter"/>
</dbReference>
<dbReference type="Pfam" id="PF13489">
    <property type="entry name" value="Methyltransf_23"/>
    <property type="match status" value="1"/>
</dbReference>
<dbReference type="STRING" id="1093900.A0A507AS72"/>
<evidence type="ECO:0000256" key="2">
    <source>
        <dbReference type="SAM" id="MobiDB-lite"/>
    </source>
</evidence>
<dbReference type="Gene3D" id="3.40.50.150">
    <property type="entry name" value="Vaccinia Virus protein VP39"/>
    <property type="match status" value="1"/>
</dbReference>
<organism evidence="3 4">
    <name type="scientific">Thyridium curvatum</name>
    <dbReference type="NCBI Taxonomy" id="1093900"/>
    <lineage>
        <taxon>Eukaryota</taxon>
        <taxon>Fungi</taxon>
        <taxon>Dikarya</taxon>
        <taxon>Ascomycota</taxon>
        <taxon>Pezizomycotina</taxon>
        <taxon>Sordariomycetes</taxon>
        <taxon>Sordariomycetidae</taxon>
        <taxon>Thyridiales</taxon>
        <taxon>Thyridiaceae</taxon>
        <taxon>Thyridium</taxon>
    </lineage>
</organism>
<dbReference type="Proteomes" id="UP000319257">
    <property type="component" value="Unassembled WGS sequence"/>
</dbReference>
<dbReference type="EMBL" id="SKBQ01000087">
    <property type="protein sequence ID" value="TPX07729.1"/>
    <property type="molecule type" value="Genomic_DNA"/>
</dbReference>
<feature type="compositionally biased region" description="Low complexity" evidence="2">
    <location>
        <begin position="1"/>
        <end position="14"/>
    </location>
</feature>
<proteinExistence type="inferred from homology"/>
<protein>
    <recommendedName>
        <fullName evidence="5">Methyltransferase</fullName>
    </recommendedName>
</protein>
<comment type="similarity">
    <text evidence="1">Belongs to the methyltransferase superfamily. LaeA methyltransferase family.</text>
</comment>
<evidence type="ECO:0000313" key="3">
    <source>
        <dbReference type="EMBL" id="TPX07729.1"/>
    </source>
</evidence>
<comment type="caution">
    <text evidence="3">The sequence shown here is derived from an EMBL/GenBank/DDBJ whole genome shotgun (WGS) entry which is preliminary data.</text>
</comment>
<dbReference type="InParanoid" id="A0A507AS72"/>